<comment type="caution">
    <text evidence="1">The sequence shown here is derived from an EMBL/GenBank/DDBJ whole genome shotgun (WGS) entry which is preliminary data.</text>
</comment>
<accession>A0ABW7B8K0</accession>
<name>A0ABW7B8K0_9ACTN</name>
<reference evidence="1 2" key="1">
    <citation type="submission" date="2024-10" db="EMBL/GenBank/DDBJ databases">
        <title>The Natural Products Discovery Center: Release of the First 8490 Sequenced Strains for Exploring Actinobacteria Biosynthetic Diversity.</title>
        <authorList>
            <person name="Kalkreuter E."/>
            <person name="Kautsar S.A."/>
            <person name="Yang D."/>
            <person name="Bader C.D."/>
            <person name="Teijaro C.N."/>
            <person name="Fluegel L."/>
            <person name="Davis C.M."/>
            <person name="Simpson J.R."/>
            <person name="Lauterbach L."/>
            <person name="Steele A.D."/>
            <person name="Gui C."/>
            <person name="Meng S."/>
            <person name="Li G."/>
            <person name="Viehrig K."/>
            <person name="Ye F."/>
            <person name="Su P."/>
            <person name="Kiefer A.F."/>
            <person name="Nichols A."/>
            <person name="Cepeda A.J."/>
            <person name="Yan W."/>
            <person name="Fan B."/>
            <person name="Jiang Y."/>
            <person name="Adhikari A."/>
            <person name="Zheng C.-J."/>
            <person name="Schuster L."/>
            <person name="Cowan T.M."/>
            <person name="Smanski M.J."/>
            <person name="Chevrette M.G."/>
            <person name="De Carvalho L.P.S."/>
            <person name="Shen B."/>
        </authorList>
    </citation>
    <scope>NUCLEOTIDE SEQUENCE [LARGE SCALE GENOMIC DNA]</scope>
    <source>
        <strain evidence="1 2">NPDC048320</strain>
    </source>
</reference>
<dbReference type="EMBL" id="JBICYV010000012">
    <property type="protein sequence ID" value="MFG3013507.1"/>
    <property type="molecule type" value="Genomic_DNA"/>
</dbReference>
<evidence type="ECO:0008006" key="3">
    <source>
        <dbReference type="Google" id="ProtNLM"/>
    </source>
</evidence>
<organism evidence="1 2">
    <name type="scientific">Streptomyces cinerochromogenes</name>
    <dbReference type="NCBI Taxonomy" id="66422"/>
    <lineage>
        <taxon>Bacteria</taxon>
        <taxon>Bacillati</taxon>
        <taxon>Actinomycetota</taxon>
        <taxon>Actinomycetes</taxon>
        <taxon>Kitasatosporales</taxon>
        <taxon>Streptomycetaceae</taxon>
        <taxon>Streptomyces</taxon>
    </lineage>
</organism>
<keyword evidence="2" id="KW-1185">Reference proteome</keyword>
<proteinExistence type="predicted"/>
<protein>
    <recommendedName>
        <fullName evidence="3">Helicase</fullName>
    </recommendedName>
</protein>
<dbReference type="RefSeq" id="WP_392819762.1">
    <property type="nucleotide sequence ID" value="NZ_JBICYV010000012.1"/>
</dbReference>
<evidence type="ECO:0000313" key="2">
    <source>
        <dbReference type="Proteomes" id="UP001604267"/>
    </source>
</evidence>
<gene>
    <name evidence="1" type="ORF">ACGFZB_24140</name>
</gene>
<sequence length="43" mass="4722">MPDGSEVKLGVFRSNSKSHRAKLTVDKLRALAGLGLEWAAVRR</sequence>
<dbReference type="Proteomes" id="UP001604267">
    <property type="component" value="Unassembled WGS sequence"/>
</dbReference>
<evidence type="ECO:0000313" key="1">
    <source>
        <dbReference type="EMBL" id="MFG3013507.1"/>
    </source>
</evidence>